<dbReference type="Proteomes" id="UP000435648">
    <property type="component" value="Chromosome"/>
</dbReference>
<evidence type="ECO:0000313" key="3">
    <source>
        <dbReference type="EMBL" id="SOC00563.1"/>
    </source>
</evidence>
<dbReference type="InterPro" id="IPR052716">
    <property type="entry name" value="MOSC_domain"/>
</dbReference>
<gene>
    <name evidence="2" type="ORF">GH266_13370</name>
    <name evidence="3" type="ORF">SAMN05421512_103304</name>
</gene>
<dbReference type="PANTHER" id="PTHR36930">
    <property type="entry name" value="METAL-SULFUR CLUSTER BIOSYNTHESIS PROTEINS YUAD-RELATED"/>
    <property type="match status" value="1"/>
</dbReference>
<dbReference type="EMBL" id="CP046908">
    <property type="protein sequence ID" value="QGZ35396.1"/>
    <property type="molecule type" value="Genomic_DNA"/>
</dbReference>
<organism evidence="3 4">
    <name type="scientific">Stappia indica</name>
    <dbReference type="NCBI Taxonomy" id="538381"/>
    <lineage>
        <taxon>Bacteria</taxon>
        <taxon>Pseudomonadati</taxon>
        <taxon>Pseudomonadota</taxon>
        <taxon>Alphaproteobacteria</taxon>
        <taxon>Hyphomicrobiales</taxon>
        <taxon>Stappiaceae</taxon>
        <taxon>Stappia</taxon>
    </lineage>
</organism>
<dbReference type="Pfam" id="PF03473">
    <property type="entry name" value="MOSC"/>
    <property type="match status" value="1"/>
</dbReference>
<dbReference type="GO" id="GO:0003824">
    <property type="term" value="F:catalytic activity"/>
    <property type="evidence" value="ECO:0007669"/>
    <property type="project" value="InterPro"/>
</dbReference>
<evidence type="ECO:0000259" key="1">
    <source>
        <dbReference type="PROSITE" id="PS51340"/>
    </source>
</evidence>
<dbReference type="STRING" id="538381.GCA_001696535_04416"/>
<dbReference type="AlphaFoldDB" id="A0A285S2E4"/>
<dbReference type="KEGG" id="siw:GH266_13370"/>
<proteinExistence type="predicted"/>
<evidence type="ECO:0000313" key="2">
    <source>
        <dbReference type="EMBL" id="QGZ35396.1"/>
    </source>
</evidence>
<reference evidence="3 4" key="1">
    <citation type="submission" date="2017-08" db="EMBL/GenBank/DDBJ databases">
        <authorList>
            <person name="de Groot N.N."/>
        </authorList>
    </citation>
    <scope>NUCLEOTIDE SEQUENCE [LARGE SCALE GENOMIC DNA]</scope>
    <source>
        <strain evidence="3 4">USBA 352</strain>
    </source>
</reference>
<protein>
    <submittedName>
        <fullName evidence="2">MOSC domain-containing protein</fullName>
    </submittedName>
</protein>
<dbReference type="PROSITE" id="PS51340">
    <property type="entry name" value="MOSC"/>
    <property type="match status" value="1"/>
</dbReference>
<keyword evidence="4" id="KW-1185">Reference proteome</keyword>
<reference evidence="2 5" key="2">
    <citation type="submission" date="2019-12" db="EMBL/GenBank/DDBJ databases">
        <title>The genome of Stappia indica PHM037.</title>
        <authorList>
            <person name="Kacar D."/>
            <person name="Galan B."/>
            <person name="Canedo L."/>
            <person name="Rodriguez P."/>
            <person name="de la Calle F."/>
            <person name="Garcia J.L."/>
        </authorList>
    </citation>
    <scope>NUCLEOTIDE SEQUENCE [LARGE SCALE GENOMIC DNA]</scope>
    <source>
        <strain evidence="2 5">PHM037</strain>
    </source>
</reference>
<evidence type="ECO:0000313" key="4">
    <source>
        <dbReference type="Proteomes" id="UP000219331"/>
    </source>
</evidence>
<dbReference type="RefSeq" id="WP_097174371.1">
    <property type="nucleotide sequence ID" value="NZ_CP046908.1"/>
</dbReference>
<dbReference type="Gene3D" id="2.40.33.20">
    <property type="entry name" value="PK beta-barrel domain-like"/>
    <property type="match status" value="1"/>
</dbReference>
<dbReference type="OrthoDB" id="1550913at2"/>
<dbReference type="Proteomes" id="UP000219331">
    <property type="component" value="Unassembled WGS sequence"/>
</dbReference>
<dbReference type="InterPro" id="IPR011037">
    <property type="entry name" value="Pyrv_Knase-like_insert_dom_sf"/>
</dbReference>
<dbReference type="EMBL" id="OBML01000003">
    <property type="protein sequence ID" value="SOC00563.1"/>
    <property type="molecule type" value="Genomic_DNA"/>
</dbReference>
<accession>A0A285S2E4</accession>
<sequence>MASEAPEMMEAFSHPAAIDALGRQGGVTGWTGELLHIHIAPEASFEMEELDEAVCVAGRGIEGDRYFLGTGTYSARPDVREVTLIEQEALDALARNDPPLQSGPVVLEPVDHRRNLTVRGVPLNHLVGRRFRVGEVILRGGRLNFPCKYLETLLGMEVFLPLYNRSGLNCGIEKGGTIRPGDTIEMLD</sequence>
<name>A0A285S2E4_9HYPH</name>
<dbReference type="PANTHER" id="PTHR36930:SF1">
    <property type="entry name" value="MOSC DOMAIN-CONTAINING PROTEIN"/>
    <property type="match status" value="1"/>
</dbReference>
<dbReference type="SUPFAM" id="SSF50800">
    <property type="entry name" value="PK beta-barrel domain-like"/>
    <property type="match status" value="1"/>
</dbReference>
<dbReference type="GO" id="GO:0030151">
    <property type="term" value="F:molybdenum ion binding"/>
    <property type="evidence" value="ECO:0007669"/>
    <property type="project" value="InterPro"/>
</dbReference>
<feature type="domain" description="MOSC" evidence="1">
    <location>
        <begin position="48"/>
        <end position="187"/>
    </location>
</feature>
<dbReference type="InterPro" id="IPR005302">
    <property type="entry name" value="MoCF_Sase_C"/>
</dbReference>
<evidence type="ECO:0000313" key="5">
    <source>
        <dbReference type="Proteomes" id="UP000435648"/>
    </source>
</evidence>
<dbReference type="GO" id="GO:0030170">
    <property type="term" value="F:pyridoxal phosphate binding"/>
    <property type="evidence" value="ECO:0007669"/>
    <property type="project" value="InterPro"/>
</dbReference>